<name>A0A1I1W530_9BURK</name>
<keyword evidence="1" id="KW-1133">Transmembrane helix</keyword>
<dbReference type="RefSeq" id="WP_091877182.1">
    <property type="nucleotide sequence ID" value="NZ_FOLD01000045.1"/>
</dbReference>
<protein>
    <submittedName>
        <fullName evidence="2">Uncharacterized protein</fullName>
    </submittedName>
</protein>
<accession>A0A1I1W530</accession>
<reference evidence="3" key="1">
    <citation type="submission" date="2016-10" db="EMBL/GenBank/DDBJ databases">
        <authorList>
            <person name="Varghese N."/>
            <person name="Submissions S."/>
        </authorList>
    </citation>
    <scope>NUCLEOTIDE SEQUENCE [LARGE SCALE GENOMIC DNA]</scope>
    <source>
        <strain evidence="3">CGMCC 1.12041</strain>
    </source>
</reference>
<dbReference type="EMBL" id="FOLD01000045">
    <property type="protein sequence ID" value="SFD90109.1"/>
    <property type="molecule type" value="Genomic_DNA"/>
</dbReference>
<proteinExistence type="predicted"/>
<feature type="transmembrane region" description="Helical" evidence="1">
    <location>
        <begin position="37"/>
        <end position="59"/>
    </location>
</feature>
<organism evidence="2 3">
    <name type="scientific">Massilia yuzhufengensis</name>
    <dbReference type="NCBI Taxonomy" id="1164594"/>
    <lineage>
        <taxon>Bacteria</taxon>
        <taxon>Pseudomonadati</taxon>
        <taxon>Pseudomonadota</taxon>
        <taxon>Betaproteobacteria</taxon>
        <taxon>Burkholderiales</taxon>
        <taxon>Oxalobacteraceae</taxon>
        <taxon>Telluria group</taxon>
        <taxon>Massilia</taxon>
    </lineage>
</organism>
<evidence type="ECO:0000313" key="3">
    <source>
        <dbReference type="Proteomes" id="UP000198639"/>
    </source>
</evidence>
<gene>
    <name evidence="2" type="ORF">SAMN05216204_1453</name>
</gene>
<dbReference type="Proteomes" id="UP000198639">
    <property type="component" value="Unassembled WGS sequence"/>
</dbReference>
<evidence type="ECO:0000313" key="2">
    <source>
        <dbReference type="EMBL" id="SFD90109.1"/>
    </source>
</evidence>
<dbReference type="AlphaFoldDB" id="A0A1I1W530"/>
<keyword evidence="1" id="KW-0812">Transmembrane</keyword>
<keyword evidence="3" id="KW-1185">Reference proteome</keyword>
<evidence type="ECO:0000256" key="1">
    <source>
        <dbReference type="SAM" id="Phobius"/>
    </source>
</evidence>
<sequence>MPNMDIPPDEASSFTLARAQHTSVLADPAILGWLGRWVALALLLGCGLVAGNLLGPVLYRLTH</sequence>
<keyword evidence="1" id="KW-0472">Membrane</keyword>